<dbReference type="EMBL" id="MT143869">
    <property type="protein sequence ID" value="QJB04024.1"/>
    <property type="molecule type" value="Genomic_DNA"/>
</dbReference>
<evidence type="ECO:0000256" key="1">
    <source>
        <dbReference type="ARBA" id="ARBA00022634"/>
    </source>
</evidence>
<dbReference type="GO" id="GO:0006281">
    <property type="term" value="P:DNA repair"/>
    <property type="evidence" value="ECO:0007669"/>
    <property type="project" value="InterPro"/>
</dbReference>
<keyword evidence="4" id="KW-0235">DNA replication</keyword>
<feature type="domain" description="DNA polymerase beta thumb" evidence="5">
    <location>
        <begin position="109"/>
        <end position="169"/>
    </location>
</feature>
<evidence type="ECO:0000259" key="6">
    <source>
        <dbReference type="Pfam" id="PF14792"/>
    </source>
</evidence>
<name>A0A6M3M9I0_9ZZZZ</name>
<dbReference type="PRINTS" id="PR00869">
    <property type="entry name" value="DNAPOLX"/>
</dbReference>
<dbReference type="InterPro" id="IPR043519">
    <property type="entry name" value="NT_sf"/>
</dbReference>
<dbReference type="InterPro" id="IPR028207">
    <property type="entry name" value="DNA_pol_B_palm_palm"/>
</dbReference>
<evidence type="ECO:0000256" key="2">
    <source>
        <dbReference type="ARBA" id="ARBA00022679"/>
    </source>
</evidence>
<dbReference type="PANTHER" id="PTHR11276">
    <property type="entry name" value="DNA POLYMERASE TYPE-X FAMILY MEMBER"/>
    <property type="match status" value="1"/>
</dbReference>
<evidence type="ECO:0000259" key="5">
    <source>
        <dbReference type="Pfam" id="PF14791"/>
    </source>
</evidence>
<organism evidence="7">
    <name type="scientific">viral metagenome</name>
    <dbReference type="NCBI Taxonomy" id="1070528"/>
    <lineage>
        <taxon>unclassified sequences</taxon>
        <taxon>metagenomes</taxon>
        <taxon>organismal metagenomes</taxon>
    </lineage>
</organism>
<keyword evidence="2" id="KW-0808">Transferase</keyword>
<dbReference type="InterPro" id="IPR022312">
    <property type="entry name" value="DNA_pol_X"/>
</dbReference>
<evidence type="ECO:0000313" key="7">
    <source>
        <dbReference type="EMBL" id="QJB04024.1"/>
    </source>
</evidence>
<dbReference type="Pfam" id="PF14791">
    <property type="entry name" value="DNA_pol_B_thumb"/>
    <property type="match status" value="1"/>
</dbReference>
<proteinExistence type="predicted"/>
<dbReference type="SUPFAM" id="SSF81301">
    <property type="entry name" value="Nucleotidyltransferase"/>
    <property type="match status" value="1"/>
</dbReference>
<dbReference type="AlphaFoldDB" id="A0A6M3M9I0"/>
<keyword evidence="1" id="KW-0237">DNA synthesis</keyword>
<evidence type="ECO:0000256" key="3">
    <source>
        <dbReference type="ARBA" id="ARBA00022695"/>
    </source>
</evidence>
<reference evidence="7" key="1">
    <citation type="submission" date="2020-03" db="EMBL/GenBank/DDBJ databases">
        <title>The deep terrestrial virosphere.</title>
        <authorList>
            <person name="Holmfeldt K."/>
            <person name="Nilsson E."/>
            <person name="Simone D."/>
            <person name="Lopez-Fernandez M."/>
            <person name="Wu X."/>
            <person name="de Brujin I."/>
            <person name="Lundin D."/>
            <person name="Andersson A."/>
            <person name="Bertilsson S."/>
            <person name="Dopson M."/>
        </authorList>
    </citation>
    <scope>NUCLEOTIDE SEQUENCE</scope>
    <source>
        <strain evidence="7">MM171B00502</strain>
    </source>
</reference>
<dbReference type="InterPro" id="IPR029398">
    <property type="entry name" value="PolB_thumb"/>
</dbReference>
<gene>
    <name evidence="7" type="ORF">MM171B00502_0017</name>
</gene>
<dbReference type="Pfam" id="PF14792">
    <property type="entry name" value="DNA_pol_B_palm"/>
    <property type="match status" value="1"/>
</dbReference>
<accession>A0A6M3M9I0</accession>
<evidence type="ECO:0000256" key="4">
    <source>
        <dbReference type="ARBA" id="ARBA00022705"/>
    </source>
</evidence>
<dbReference type="GO" id="GO:0003887">
    <property type="term" value="F:DNA-directed DNA polymerase activity"/>
    <property type="evidence" value="ECO:0007669"/>
    <property type="project" value="InterPro"/>
</dbReference>
<dbReference type="Gene3D" id="3.30.210.10">
    <property type="entry name" value="DNA polymerase, thumb domain"/>
    <property type="match status" value="1"/>
</dbReference>
<feature type="domain" description="DNA polymerase beta palm" evidence="6">
    <location>
        <begin position="20"/>
        <end position="59"/>
    </location>
</feature>
<sequence length="180" mass="19987">MGLSGGSHKKERAYDFVWGEAVRVRMKLAEHNVKATICGSLRRGKKVVGDVDLVVAEPLGLAINCIVSDCIKDEVPCESVNSGPKSVDLLINDIQFNIIASSEESWGAATLYLTGSKLFNILMRGRAKKEGYKLNRYGVWHGEELIAGRSEEQIFKCLGMEVVEPKDRELKPNAKYSFPR</sequence>
<dbReference type="InterPro" id="IPR037160">
    <property type="entry name" value="DNA_Pol_thumb_sf"/>
</dbReference>
<dbReference type="Gene3D" id="3.30.460.10">
    <property type="entry name" value="Beta Polymerase, domain 2"/>
    <property type="match status" value="1"/>
</dbReference>
<protein>
    <submittedName>
        <fullName evidence="7">Putative DNA polymerase</fullName>
    </submittedName>
</protein>
<keyword evidence="3" id="KW-0548">Nucleotidyltransferase</keyword>
<dbReference type="PANTHER" id="PTHR11276:SF28">
    <property type="entry name" value="DNA POLYMERASE LAMBDA"/>
    <property type="match status" value="1"/>
</dbReference>
<dbReference type="GO" id="GO:0003677">
    <property type="term" value="F:DNA binding"/>
    <property type="evidence" value="ECO:0007669"/>
    <property type="project" value="InterPro"/>
</dbReference>